<evidence type="ECO:0000259" key="1">
    <source>
        <dbReference type="Pfam" id="PF13568"/>
    </source>
</evidence>
<dbReference type="AlphaFoldDB" id="A0A9D7XFT0"/>
<dbReference type="InterPro" id="IPR025665">
    <property type="entry name" value="Beta-barrel_OMP_2"/>
</dbReference>
<evidence type="ECO:0000313" key="2">
    <source>
        <dbReference type="EMBL" id="MBK9716023.1"/>
    </source>
</evidence>
<evidence type="ECO:0000313" key="3">
    <source>
        <dbReference type="Proteomes" id="UP000808349"/>
    </source>
</evidence>
<organism evidence="2 3">
    <name type="scientific">Candidatus Defluviibacterium haderslevense</name>
    <dbReference type="NCBI Taxonomy" id="2981993"/>
    <lineage>
        <taxon>Bacteria</taxon>
        <taxon>Pseudomonadati</taxon>
        <taxon>Bacteroidota</taxon>
        <taxon>Saprospiria</taxon>
        <taxon>Saprospirales</taxon>
        <taxon>Saprospiraceae</taxon>
        <taxon>Candidatus Defluviibacterium</taxon>
    </lineage>
</organism>
<proteinExistence type="predicted"/>
<reference evidence="2 3" key="1">
    <citation type="submission" date="2020-10" db="EMBL/GenBank/DDBJ databases">
        <title>Connecting structure to function with the recovery of over 1000 high-quality activated sludge metagenome-assembled genomes encoding full-length rRNA genes using long-read sequencing.</title>
        <authorList>
            <person name="Singleton C.M."/>
            <person name="Petriglieri F."/>
            <person name="Kristensen J.M."/>
            <person name="Kirkegaard R.H."/>
            <person name="Michaelsen T.Y."/>
            <person name="Andersen M.H."/>
            <person name="Karst S.M."/>
            <person name="Dueholm M.S."/>
            <person name="Nielsen P.H."/>
            <person name="Albertsen M."/>
        </authorList>
    </citation>
    <scope>NUCLEOTIDE SEQUENCE [LARGE SCALE GENOMIC DNA]</scope>
    <source>
        <strain evidence="2">Ribe_18-Q3-R11-54_BAT3C.373</strain>
    </source>
</reference>
<dbReference type="Proteomes" id="UP000808349">
    <property type="component" value="Unassembled WGS sequence"/>
</dbReference>
<dbReference type="Pfam" id="PF13568">
    <property type="entry name" value="OMP_b-brl_2"/>
    <property type="match status" value="1"/>
</dbReference>
<gene>
    <name evidence="2" type="ORF">IPO85_00585</name>
</gene>
<feature type="domain" description="Outer membrane protein beta-barrel" evidence="1">
    <location>
        <begin position="29"/>
        <end position="178"/>
    </location>
</feature>
<comment type="caution">
    <text evidence="2">The sequence shown here is derived from an EMBL/GenBank/DDBJ whole genome shotgun (WGS) entry which is preliminary data.</text>
</comment>
<protein>
    <submittedName>
        <fullName evidence="2">Outer membrane beta-barrel protein</fullName>
    </submittedName>
</protein>
<accession>A0A9D7XFT0</accession>
<dbReference type="EMBL" id="JADKFW010000004">
    <property type="protein sequence ID" value="MBK9716023.1"/>
    <property type="molecule type" value="Genomic_DNA"/>
</dbReference>
<sequence length="209" mass="24187">MMNSNIGYVYLMICCLNALITPVMAQSETIRFGFSVNKYAFNRFNYEVIDSTDINGTGFTIGFSYEKPILNRTSLQIGFGFSQRNNEVKYYKWGNADRTHWASFPISMNYYLFKNLAVEIGCQYEHLIFKQKFVEYSDSLQQKPGYTKYDIGLIAGIRFQIQNFELNGCFNYGLRNIYSIYGFDPARGIGINASAKSYYIKIGLNYLFQ</sequence>
<name>A0A9D7XFT0_9BACT</name>